<feature type="transmembrane region" description="Helical" evidence="9">
    <location>
        <begin position="64"/>
        <end position="83"/>
    </location>
</feature>
<evidence type="ECO:0000256" key="10">
    <source>
        <dbReference type="RuleBase" id="RU000594"/>
    </source>
</evidence>
<keyword evidence="6 9" id="KW-0378">Hydrolase</keyword>
<dbReference type="PANTHER" id="PTHR33695">
    <property type="entry name" value="LIPOPROTEIN SIGNAL PEPTIDASE"/>
    <property type="match status" value="1"/>
</dbReference>
<comment type="caution">
    <text evidence="12">The sequence shown here is derived from an EMBL/GenBank/DDBJ whole genome shotgun (WGS) entry which is preliminary data.</text>
</comment>
<sequence>MSLPRLGALVAVLTFLADQAVKAWVLYVFRLQDRPPVRVAPLFELVLVWNRGISYGLFQQHEDWGRYGLVAVSVVASVGLAIWLRRARHWALAVALGLLIGGALGNALDRVLYGAVADFVLLYWIPVFPYVFNVGDSAIVAGVALILYDSLVVEPKARPSSPEGMSSADREPMA</sequence>
<evidence type="ECO:0000313" key="12">
    <source>
        <dbReference type="EMBL" id="MCP8939190.1"/>
    </source>
</evidence>
<dbReference type="InterPro" id="IPR001872">
    <property type="entry name" value="Peptidase_A8"/>
</dbReference>
<comment type="catalytic activity">
    <reaction evidence="9 10">
        <text>Release of signal peptides from bacterial membrane prolipoproteins. Hydrolyzes -Xaa-Yaa-Zaa-|-(S,diacylglyceryl)Cys-, in which Xaa is hydrophobic (preferably Leu), and Yaa (Ala or Ser) and Zaa (Gly or Ala) have small, neutral side chains.</text>
        <dbReference type="EC" id="3.4.23.36"/>
    </reaction>
</comment>
<dbReference type="GO" id="GO:0004190">
    <property type="term" value="F:aspartic-type endopeptidase activity"/>
    <property type="evidence" value="ECO:0007669"/>
    <property type="project" value="UniProtKB-EC"/>
</dbReference>
<dbReference type="PROSITE" id="PS00855">
    <property type="entry name" value="SPASE_II"/>
    <property type="match status" value="1"/>
</dbReference>
<dbReference type="HAMAP" id="MF_00161">
    <property type="entry name" value="LspA"/>
    <property type="match status" value="1"/>
</dbReference>
<keyword evidence="4 9" id="KW-0812">Transmembrane</keyword>
<comment type="pathway">
    <text evidence="9">Protein modification; lipoprotein biosynthesis (signal peptide cleavage).</text>
</comment>
<organism evidence="12 13">
    <name type="scientific">Alsobacter ponti</name>
    <dbReference type="NCBI Taxonomy" id="2962936"/>
    <lineage>
        <taxon>Bacteria</taxon>
        <taxon>Pseudomonadati</taxon>
        <taxon>Pseudomonadota</taxon>
        <taxon>Alphaproteobacteria</taxon>
        <taxon>Hyphomicrobiales</taxon>
        <taxon>Alsobacteraceae</taxon>
        <taxon>Alsobacter</taxon>
    </lineage>
</organism>
<evidence type="ECO:0000313" key="13">
    <source>
        <dbReference type="Proteomes" id="UP001205890"/>
    </source>
</evidence>
<keyword evidence="2 9" id="KW-1003">Cell membrane</keyword>
<dbReference type="EC" id="3.4.23.36" evidence="9"/>
<evidence type="ECO:0000256" key="11">
    <source>
        <dbReference type="RuleBase" id="RU004181"/>
    </source>
</evidence>
<dbReference type="EMBL" id="JANCLU010000010">
    <property type="protein sequence ID" value="MCP8939190.1"/>
    <property type="molecule type" value="Genomic_DNA"/>
</dbReference>
<dbReference type="PRINTS" id="PR00781">
    <property type="entry name" value="LIPOSIGPTASE"/>
</dbReference>
<keyword evidence="3 9" id="KW-0645">Protease</keyword>
<evidence type="ECO:0000256" key="5">
    <source>
        <dbReference type="ARBA" id="ARBA00022750"/>
    </source>
</evidence>
<dbReference type="Proteomes" id="UP001205890">
    <property type="component" value="Unassembled WGS sequence"/>
</dbReference>
<feature type="transmembrane region" description="Helical" evidence="9">
    <location>
        <begin position="128"/>
        <end position="148"/>
    </location>
</feature>
<comment type="caution">
    <text evidence="9">Lacks conserved residue(s) required for the propagation of feature annotation.</text>
</comment>
<dbReference type="RefSeq" id="WP_254742203.1">
    <property type="nucleotide sequence ID" value="NZ_JANCLU010000010.1"/>
</dbReference>
<accession>A0ABT1LCG6</accession>
<proteinExistence type="inferred from homology"/>
<name>A0ABT1LCG6_9HYPH</name>
<evidence type="ECO:0000256" key="8">
    <source>
        <dbReference type="ARBA" id="ARBA00023136"/>
    </source>
</evidence>
<feature type="active site" evidence="9">
    <location>
        <position position="118"/>
    </location>
</feature>
<comment type="subcellular location">
    <subcellularLocation>
        <location evidence="9">Cell membrane</location>
        <topology evidence="9">Multi-pass membrane protein</topology>
    </subcellularLocation>
</comment>
<keyword evidence="13" id="KW-1185">Reference proteome</keyword>
<protein>
    <recommendedName>
        <fullName evidence="9">Lipoprotein signal peptidase</fullName>
        <ecNumber evidence="9">3.4.23.36</ecNumber>
    </recommendedName>
    <alternativeName>
        <fullName evidence="9">Prolipoprotein signal peptidase</fullName>
    </alternativeName>
    <alternativeName>
        <fullName evidence="9">Signal peptidase II</fullName>
        <shortName evidence="9">SPase II</shortName>
    </alternativeName>
</protein>
<evidence type="ECO:0000256" key="3">
    <source>
        <dbReference type="ARBA" id="ARBA00022670"/>
    </source>
</evidence>
<keyword evidence="7 9" id="KW-1133">Transmembrane helix</keyword>
<feature type="transmembrane region" description="Helical" evidence="9">
    <location>
        <begin position="90"/>
        <end position="108"/>
    </location>
</feature>
<evidence type="ECO:0000256" key="7">
    <source>
        <dbReference type="ARBA" id="ARBA00022989"/>
    </source>
</evidence>
<evidence type="ECO:0000256" key="2">
    <source>
        <dbReference type="ARBA" id="ARBA00022475"/>
    </source>
</evidence>
<feature type="active site" evidence="9">
    <location>
        <position position="136"/>
    </location>
</feature>
<gene>
    <name evidence="9 12" type="primary">lspA</name>
    <name evidence="12" type="ORF">NK718_11740</name>
</gene>
<evidence type="ECO:0000256" key="4">
    <source>
        <dbReference type="ARBA" id="ARBA00022692"/>
    </source>
</evidence>
<keyword evidence="5 9" id="KW-0064">Aspartyl protease</keyword>
<dbReference type="NCBIfam" id="TIGR00077">
    <property type="entry name" value="lspA"/>
    <property type="match status" value="1"/>
</dbReference>
<reference evidence="12 13" key="1">
    <citation type="submission" date="2022-07" db="EMBL/GenBank/DDBJ databases">
        <authorList>
            <person name="Li W.-J."/>
            <person name="Deng Q.-Q."/>
        </authorList>
    </citation>
    <scope>NUCLEOTIDE SEQUENCE [LARGE SCALE GENOMIC DNA]</scope>
    <source>
        <strain evidence="12 13">SYSU M60028</strain>
    </source>
</reference>
<evidence type="ECO:0000256" key="6">
    <source>
        <dbReference type="ARBA" id="ARBA00022801"/>
    </source>
</evidence>
<dbReference type="Pfam" id="PF01252">
    <property type="entry name" value="Peptidase_A8"/>
    <property type="match status" value="1"/>
</dbReference>
<comment type="similarity">
    <text evidence="1 9 11">Belongs to the peptidase A8 family.</text>
</comment>
<keyword evidence="8 9" id="KW-0472">Membrane</keyword>
<dbReference type="PANTHER" id="PTHR33695:SF1">
    <property type="entry name" value="LIPOPROTEIN SIGNAL PEPTIDASE"/>
    <property type="match status" value="1"/>
</dbReference>
<comment type="function">
    <text evidence="9 10">This protein specifically catalyzes the removal of signal peptides from prolipoproteins.</text>
</comment>
<evidence type="ECO:0000256" key="1">
    <source>
        <dbReference type="ARBA" id="ARBA00006139"/>
    </source>
</evidence>
<evidence type="ECO:0000256" key="9">
    <source>
        <dbReference type="HAMAP-Rule" id="MF_00161"/>
    </source>
</evidence>